<evidence type="ECO:0000313" key="3">
    <source>
        <dbReference type="Proteomes" id="UP000595074"/>
    </source>
</evidence>
<organism evidence="2 3">
    <name type="scientific">Sulfurovum indicum</name>
    <dbReference type="NCBI Taxonomy" id="2779528"/>
    <lineage>
        <taxon>Bacteria</taxon>
        <taxon>Pseudomonadati</taxon>
        <taxon>Campylobacterota</taxon>
        <taxon>Epsilonproteobacteria</taxon>
        <taxon>Campylobacterales</taxon>
        <taxon>Sulfurovaceae</taxon>
        <taxon>Sulfurovum</taxon>
    </lineage>
</organism>
<gene>
    <name evidence="1" type="primary">anmK</name>
    <name evidence="2" type="ORF">IMZ28_05970</name>
</gene>
<dbReference type="UniPathway" id="UPA00544"/>
<keyword evidence="1 2" id="KW-0418">Kinase</keyword>
<dbReference type="InterPro" id="IPR005338">
    <property type="entry name" value="Anhydro_N_Ac-Mur_kinase"/>
</dbReference>
<comment type="catalytic activity">
    <reaction evidence="1">
        <text>1,6-anhydro-N-acetyl-beta-muramate + ATP + H2O = N-acetyl-D-muramate 6-phosphate + ADP + H(+)</text>
        <dbReference type="Rhea" id="RHEA:24952"/>
        <dbReference type="ChEBI" id="CHEBI:15377"/>
        <dbReference type="ChEBI" id="CHEBI:15378"/>
        <dbReference type="ChEBI" id="CHEBI:30616"/>
        <dbReference type="ChEBI" id="CHEBI:58690"/>
        <dbReference type="ChEBI" id="CHEBI:58722"/>
        <dbReference type="ChEBI" id="CHEBI:456216"/>
        <dbReference type="EC" id="2.7.1.170"/>
    </reaction>
</comment>
<keyword evidence="3" id="KW-1185">Reference proteome</keyword>
<dbReference type="AlphaFoldDB" id="A0A7M1S0G4"/>
<dbReference type="GO" id="GO:0005524">
    <property type="term" value="F:ATP binding"/>
    <property type="evidence" value="ECO:0007669"/>
    <property type="project" value="UniProtKB-UniRule"/>
</dbReference>
<dbReference type="SUPFAM" id="SSF53067">
    <property type="entry name" value="Actin-like ATPase domain"/>
    <property type="match status" value="1"/>
</dbReference>
<accession>A0A7M1S0G4</accession>
<evidence type="ECO:0000313" key="2">
    <source>
        <dbReference type="EMBL" id="QOR61013.1"/>
    </source>
</evidence>
<reference evidence="2 3" key="1">
    <citation type="submission" date="2020-10" db="EMBL/GenBank/DDBJ databases">
        <title>The genome of sulfurovum sp.</title>
        <authorList>
            <person name="Xie S."/>
            <person name="Shao Z."/>
            <person name="Jiang L."/>
        </authorList>
    </citation>
    <scope>NUCLEOTIDE SEQUENCE [LARGE SCALE GENOMIC DNA]</scope>
    <source>
        <strain evidence="2 3">ST-419</strain>
    </source>
</reference>
<comment type="function">
    <text evidence="1">Catalyzes the specific phosphorylation of 1,6-anhydro-N-acetylmuramic acid (anhMurNAc) with the simultaneous cleavage of the 1,6-anhydro ring, generating MurNAc-6-P. Is required for the utilization of anhMurNAc either imported from the medium or derived from its own cell wall murein, and thus plays a role in cell wall recycling.</text>
</comment>
<dbReference type="EC" id="2.7.1.170" evidence="1"/>
<keyword evidence="1 2" id="KW-0808">Transferase</keyword>
<protein>
    <recommendedName>
        <fullName evidence="1">Anhydro-N-acetylmuramic acid kinase</fullName>
        <ecNumber evidence="1">2.7.1.170</ecNumber>
    </recommendedName>
    <alternativeName>
        <fullName evidence="1">AnhMurNAc kinase</fullName>
    </alternativeName>
</protein>
<dbReference type="NCBIfam" id="NF007139">
    <property type="entry name" value="PRK09585.1-3"/>
    <property type="match status" value="1"/>
</dbReference>
<dbReference type="GO" id="GO:0097175">
    <property type="term" value="P:1,6-anhydro-N-acetyl-beta-muramic acid catabolic process"/>
    <property type="evidence" value="ECO:0007669"/>
    <property type="project" value="UniProtKB-UniRule"/>
</dbReference>
<dbReference type="HAMAP" id="MF_01270">
    <property type="entry name" value="AnhMurNAc_kinase"/>
    <property type="match status" value="1"/>
</dbReference>
<proteinExistence type="inferred from homology"/>
<dbReference type="GO" id="GO:0016773">
    <property type="term" value="F:phosphotransferase activity, alcohol group as acceptor"/>
    <property type="evidence" value="ECO:0007669"/>
    <property type="project" value="UniProtKB-UniRule"/>
</dbReference>
<feature type="binding site" evidence="1">
    <location>
        <begin position="12"/>
        <end position="19"/>
    </location>
    <ligand>
        <name>ATP</name>
        <dbReference type="ChEBI" id="CHEBI:30616"/>
    </ligand>
</feature>
<dbReference type="UniPathway" id="UPA00343"/>
<keyword evidence="1" id="KW-0547">Nucleotide-binding</keyword>
<dbReference type="GO" id="GO:0016301">
    <property type="term" value="F:kinase activity"/>
    <property type="evidence" value="ECO:0007669"/>
    <property type="project" value="UniProtKB-KW"/>
</dbReference>
<keyword evidence="1" id="KW-0119">Carbohydrate metabolism</keyword>
<sequence length="359" mass="39770">MKSEFFIGVMSGTSMDGIDVVFCQVDADKCRLLESYEHTFPKSLKTEILSCIENTVPIAKIGEVDHEIALLFADAVNTFLNKVNIDPEIVTAIGLHGQTLWHEPESDRAFTMQLGDPNIVAARTGIPTVADFRRKDMAFGGSGAPLAPAFHKFIFKNIGNRIAVVNLGGIANITIVQEPLVGYDTGPGNMLMDAWIGKHRDLPYDKDGNWAREGKVDYKLLDRMMQDNYFHQPSPKSTGRERFNEKWLQAHLDAQCSVLSASSVQRTLLELTALSISNEVLRFNPDILMLCGGGARNSFLVERIAALMPNIQVGIMEHADALEAMMMAWLAYKRIHNETVELKDVTGAVQNTILGGIYQ</sequence>
<dbReference type="Proteomes" id="UP000595074">
    <property type="component" value="Chromosome"/>
</dbReference>
<dbReference type="EMBL" id="CP063164">
    <property type="protein sequence ID" value="QOR61013.1"/>
    <property type="molecule type" value="Genomic_DNA"/>
</dbReference>
<dbReference type="InterPro" id="IPR043129">
    <property type="entry name" value="ATPase_NBD"/>
</dbReference>
<dbReference type="Pfam" id="PF03702">
    <property type="entry name" value="AnmK"/>
    <property type="match status" value="1"/>
</dbReference>
<dbReference type="GO" id="GO:0006040">
    <property type="term" value="P:amino sugar metabolic process"/>
    <property type="evidence" value="ECO:0007669"/>
    <property type="project" value="InterPro"/>
</dbReference>
<keyword evidence="1" id="KW-0067">ATP-binding</keyword>
<dbReference type="GO" id="GO:0009254">
    <property type="term" value="P:peptidoglycan turnover"/>
    <property type="evidence" value="ECO:0007669"/>
    <property type="project" value="UniProtKB-UniRule"/>
</dbReference>
<dbReference type="PANTHER" id="PTHR30605">
    <property type="entry name" value="ANHYDRO-N-ACETYLMURAMIC ACID KINASE"/>
    <property type="match status" value="1"/>
</dbReference>
<dbReference type="KEGG" id="sinu:IMZ28_05970"/>
<evidence type="ECO:0000256" key="1">
    <source>
        <dbReference type="HAMAP-Rule" id="MF_01270"/>
    </source>
</evidence>
<dbReference type="RefSeq" id="WP_197547684.1">
    <property type="nucleotide sequence ID" value="NZ_CP063164.1"/>
</dbReference>
<comment type="pathway">
    <text evidence="1">Cell wall biogenesis; peptidoglycan recycling.</text>
</comment>
<dbReference type="CDD" id="cd24050">
    <property type="entry name" value="ASKHA_NBD_ANMK"/>
    <property type="match status" value="1"/>
</dbReference>
<dbReference type="Gene3D" id="3.30.420.40">
    <property type="match status" value="2"/>
</dbReference>
<comment type="pathway">
    <text evidence="1">Amino-sugar metabolism; 1,6-anhydro-N-acetylmuramate degradation.</text>
</comment>
<comment type="similarity">
    <text evidence="1">Belongs to the anhydro-N-acetylmuramic acid kinase family.</text>
</comment>
<name>A0A7M1S0G4_9BACT</name>
<dbReference type="PANTHER" id="PTHR30605:SF0">
    <property type="entry name" value="ANHYDRO-N-ACETYLMURAMIC ACID KINASE"/>
    <property type="match status" value="1"/>
</dbReference>